<dbReference type="InterPro" id="IPR001638">
    <property type="entry name" value="Solute-binding_3/MltF_N"/>
</dbReference>
<keyword evidence="1" id="KW-0732">Signal</keyword>
<dbReference type="PANTHER" id="PTHR35936">
    <property type="entry name" value="MEMBRANE-BOUND LYTIC MUREIN TRANSGLYCOSYLASE F"/>
    <property type="match status" value="1"/>
</dbReference>
<dbReference type="SMART" id="SM00062">
    <property type="entry name" value="PBPb"/>
    <property type="match status" value="1"/>
</dbReference>
<proteinExistence type="predicted"/>
<dbReference type="EMBL" id="QHHQ01000001">
    <property type="protein sequence ID" value="RAI04320.1"/>
    <property type="molecule type" value="Genomic_DNA"/>
</dbReference>
<evidence type="ECO:0000313" key="5">
    <source>
        <dbReference type="Proteomes" id="UP000249590"/>
    </source>
</evidence>
<dbReference type="SUPFAM" id="SSF53850">
    <property type="entry name" value="Periplasmic binding protein-like II"/>
    <property type="match status" value="1"/>
</dbReference>
<protein>
    <recommendedName>
        <fullName evidence="3">Solute-binding protein family 3/N-terminal domain-containing protein</fullName>
    </recommendedName>
</protein>
<evidence type="ECO:0000259" key="3">
    <source>
        <dbReference type="SMART" id="SM00062"/>
    </source>
</evidence>
<comment type="caution">
    <text evidence="4">The sequence shown here is derived from an EMBL/GenBank/DDBJ whole genome shotgun (WGS) entry which is preliminary data.</text>
</comment>
<accession>A0A8B2P021</accession>
<evidence type="ECO:0000313" key="4">
    <source>
        <dbReference type="EMBL" id="RAI04320.1"/>
    </source>
</evidence>
<gene>
    <name evidence="4" type="ORF">DLJ53_07715</name>
</gene>
<reference evidence="4 5" key="1">
    <citation type="submission" date="2018-05" db="EMBL/GenBank/DDBJ databases">
        <title>Acuticoccus sediminis sp. nov., isolated from deep-sea sediment of Indian Ocean.</title>
        <authorList>
            <person name="Liu X."/>
            <person name="Lai Q."/>
            <person name="Du Y."/>
            <person name="Sun F."/>
            <person name="Zhang X."/>
            <person name="Wang S."/>
            <person name="Shao Z."/>
        </authorList>
    </citation>
    <scope>NUCLEOTIDE SEQUENCE [LARGE SCALE GENOMIC DNA]</scope>
    <source>
        <strain evidence="4 5">PTG4-2</strain>
    </source>
</reference>
<name>A0A8B2P021_9HYPH</name>
<feature type="region of interest" description="Disordered" evidence="2">
    <location>
        <begin position="1"/>
        <end position="30"/>
    </location>
</feature>
<dbReference type="PANTHER" id="PTHR35936:SF17">
    <property type="entry name" value="ARGININE-BINDING EXTRACELLULAR PROTEIN ARTP"/>
    <property type="match status" value="1"/>
</dbReference>
<keyword evidence="5" id="KW-1185">Reference proteome</keyword>
<evidence type="ECO:0000256" key="1">
    <source>
        <dbReference type="ARBA" id="ARBA00022729"/>
    </source>
</evidence>
<evidence type="ECO:0000256" key="2">
    <source>
        <dbReference type="SAM" id="MobiDB-lite"/>
    </source>
</evidence>
<organism evidence="4 5">
    <name type="scientific">Acuticoccus sediminis</name>
    <dbReference type="NCBI Taxonomy" id="2184697"/>
    <lineage>
        <taxon>Bacteria</taxon>
        <taxon>Pseudomonadati</taxon>
        <taxon>Pseudomonadota</taxon>
        <taxon>Alphaproteobacteria</taxon>
        <taxon>Hyphomicrobiales</taxon>
        <taxon>Amorphaceae</taxon>
        <taxon>Acuticoccus</taxon>
    </lineage>
</organism>
<dbReference type="Proteomes" id="UP000249590">
    <property type="component" value="Unassembled WGS sequence"/>
</dbReference>
<dbReference type="AlphaFoldDB" id="A0A8B2P021"/>
<feature type="domain" description="Solute-binding protein family 3/N-terminal" evidence="3">
    <location>
        <begin position="49"/>
        <end position="266"/>
    </location>
</feature>
<dbReference type="Gene3D" id="3.40.190.10">
    <property type="entry name" value="Periplasmic binding protein-like II"/>
    <property type="match status" value="2"/>
</dbReference>
<sequence length="272" mass="28181">MEPRGRRGRQRLHGRRRGHRDPAQRRARPCKGVEVRVTPLAGLLAPDGTLRAAINTGNKALVQEDGGHLTGVSPALARRLAEELGVPLEPVLYPGAGKVVADAQAGVWTVAFLAVDPAREDHVAFTRPYVTIDTTYAVRPGGPATVEDVDRAGVTILSAAGSAYDLHLDKSIRHAAVVKAESPGASMDRFIAGEGDAVAGVRASLAARFTGNAGAVILPGALAAVGQAMAVPVALREAVPLLGDFLARARGEGMIEAAIEASGAKGLTIPDR</sequence>
<feature type="compositionally biased region" description="Basic residues" evidence="2">
    <location>
        <begin position="1"/>
        <end position="29"/>
    </location>
</feature>
<dbReference type="Pfam" id="PF00497">
    <property type="entry name" value="SBP_bac_3"/>
    <property type="match status" value="1"/>
</dbReference>